<reference evidence="2" key="1">
    <citation type="submission" date="2018-02" db="EMBL/GenBank/DDBJ databases">
        <authorList>
            <person name="Hausmann B."/>
        </authorList>
    </citation>
    <scope>NUCLEOTIDE SEQUENCE [LARGE SCALE GENOMIC DNA]</scope>
    <source>
        <strain evidence="2">Peat soil MAG SbA1</strain>
    </source>
</reference>
<accession>A0A2U3KIZ4</accession>
<proteinExistence type="predicted"/>
<sequence>MEAPNVKREFLSRLFFDKSELVVTTVTPVRDRAHTALQNW</sequence>
<dbReference type="EMBL" id="OMOD01000121">
    <property type="protein sequence ID" value="SPF39649.1"/>
    <property type="molecule type" value="Genomic_DNA"/>
</dbReference>
<organism evidence="1 2">
    <name type="scientific">Candidatus Sulfotelmatobacter kueseliae</name>
    <dbReference type="NCBI Taxonomy" id="2042962"/>
    <lineage>
        <taxon>Bacteria</taxon>
        <taxon>Pseudomonadati</taxon>
        <taxon>Acidobacteriota</taxon>
        <taxon>Terriglobia</taxon>
        <taxon>Terriglobales</taxon>
        <taxon>Candidatus Korobacteraceae</taxon>
        <taxon>Candidatus Sulfotelmatobacter</taxon>
    </lineage>
</organism>
<gene>
    <name evidence="1" type="ORF">SBA1_290011</name>
</gene>
<evidence type="ECO:0000313" key="2">
    <source>
        <dbReference type="Proteomes" id="UP000238701"/>
    </source>
</evidence>
<dbReference type="AlphaFoldDB" id="A0A2U3KIZ4"/>
<dbReference type="Proteomes" id="UP000238701">
    <property type="component" value="Unassembled WGS sequence"/>
</dbReference>
<evidence type="ECO:0000313" key="1">
    <source>
        <dbReference type="EMBL" id="SPF39649.1"/>
    </source>
</evidence>
<name>A0A2U3KIZ4_9BACT</name>
<protein>
    <submittedName>
        <fullName evidence="1">Uncharacterized protein</fullName>
    </submittedName>
</protein>